<dbReference type="EMBL" id="CM044704">
    <property type="protein sequence ID" value="KAI5669937.1"/>
    <property type="molecule type" value="Genomic_DNA"/>
</dbReference>
<proteinExistence type="predicted"/>
<comment type="caution">
    <text evidence="1">The sequence shown here is derived from an EMBL/GenBank/DDBJ whole genome shotgun (WGS) entry which is preliminary data.</text>
</comment>
<gene>
    <name evidence="1" type="ORF">M9H77_19790</name>
</gene>
<dbReference type="Proteomes" id="UP001060085">
    <property type="component" value="Linkage Group LG04"/>
</dbReference>
<protein>
    <submittedName>
        <fullName evidence="1">Uncharacterized protein</fullName>
    </submittedName>
</protein>
<keyword evidence="2" id="KW-1185">Reference proteome</keyword>
<accession>A0ACC0BBE2</accession>
<sequence length="128" mass="13868">MGKRKGKQGEKPSSDSAGSAASGQQTLMNNLKISKIPETMLEDEKIEKGKENAESSNPNPVQKLGNSVQENQLSDKTPSENKKEGPEIDENQSSTPKASTDPIMDDQPDAALSPKPLNDQTYLPPQYN</sequence>
<reference evidence="2" key="1">
    <citation type="journal article" date="2023" name="Nat. Plants">
        <title>Single-cell RNA sequencing provides a high-resolution roadmap for understanding the multicellular compartmentation of specialized metabolism.</title>
        <authorList>
            <person name="Sun S."/>
            <person name="Shen X."/>
            <person name="Li Y."/>
            <person name="Li Y."/>
            <person name="Wang S."/>
            <person name="Li R."/>
            <person name="Zhang H."/>
            <person name="Shen G."/>
            <person name="Guo B."/>
            <person name="Wei J."/>
            <person name="Xu J."/>
            <person name="St-Pierre B."/>
            <person name="Chen S."/>
            <person name="Sun C."/>
        </authorList>
    </citation>
    <scope>NUCLEOTIDE SEQUENCE [LARGE SCALE GENOMIC DNA]</scope>
</reference>
<evidence type="ECO:0000313" key="2">
    <source>
        <dbReference type="Proteomes" id="UP001060085"/>
    </source>
</evidence>
<organism evidence="1 2">
    <name type="scientific">Catharanthus roseus</name>
    <name type="common">Madagascar periwinkle</name>
    <name type="synonym">Vinca rosea</name>
    <dbReference type="NCBI Taxonomy" id="4058"/>
    <lineage>
        <taxon>Eukaryota</taxon>
        <taxon>Viridiplantae</taxon>
        <taxon>Streptophyta</taxon>
        <taxon>Embryophyta</taxon>
        <taxon>Tracheophyta</taxon>
        <taxon>Spermatophyta</taxon>
        <taxon>Magnoliopsida</taxon>
        <taxon>eudicotyledons</taxon>
        <taxon>Gunneridae</taxon>
        <taxon>Pentapetalae</taxon>
        <taxon>asterids</taxon>
        <taxon>lamiids</taxon>
        <taxon>Gentianales</taxon>
        <taxon>Apocynaceae</taxon>
        <taxon>Rauvolfioideae</taxon>
        <taxon>Vinceae</taxon>
        <taxon>Catharanthinae</taxon>
        <taxon>Catharanthus</taxon>
    </lineage>
</organism>
<name>A0ACC0BBE2_CATRO</name>
<evidence type="ECO:0000313" key="1">
    <source>
        <dbReference type="EMBL" id="KAI5669937.1"/>
    </source>
</evidence>